<organism evidence="1 2">
    <name type="scientific">Geobacter argillaceus</name>
    <dbReference type="NCBI Taxonomy" id="345631"/>
    <lineage>
        <taxon>Bacteria</taxon>
        <taxon>Pseudomonadati</taxon>
        <taxon>Thermodesulfobacteriota</taxon>
        <taxon>Desulfuromonadia</taxon>
        <taxon>Geobacterales</taxon>
        <taxon>Geobacteraceae</taxon>
        <taxon>Geobacter</taxon>
    </lineage>
</organism>
<dbReference type="Gene3D" id="2.180.10.10">
    <property type="entry name" value="RHS repeat-associated core"/>
    <property type="match status" value="1"/>
</dbReference>
<dbReference type="Pfam" id="PF05593">
    <property type="entry name" value="RHS_repeat"/>
    <property type="match status" value="1"/>
</dbReference>
<dbReference type="OrthoDB" id="9757552at2"/>
<evidence type="ECO:0000313" key="2">
    <source>
        <dbReference type="Proteomes" id="UP000319449"/>
    </source>
</evidence>
<name>A0A562V5Y1_9BACT</name>
<comment type="caution">
    <text evidence="1">The sequence shown here is derived from an EMBL/GenBank/DDBJ whole genome shotgun (WGS) entry which is preliminary data.</text>
</comment>
<reference evidence="1 2" key="1">
    <citation type="submission" date="2019-07" db="EMBL/GenBank/DDBJ databases">
        <title>Genomic Encyclopedia of Archaeal and Bacterial Type Strains, Phase II (KMG-II): from individual species to whole genera.</title>
        <authorList>
            <person name="Goeker M."/>
        </authorList>
    </citation>
    <scope>NUCLEOTIDE SEQUENCE [LARGE SCALE GENOMIC DNA]</scope>
    <source>
        <strain evidence="1 2">ATCC BAA-1139</strain>
    </source>
</reference>
<keyword evidence="2" id="KW-1185">Reference proteome</keyword>
<evidence type="ECO:0000313" key="1">
    <source>
        <dbReference type="EMBL" id="TWJ13316.1"/>
    </source>
</evidence>
<dbReference type="AlphaFoldDB" id="A0A562V5Y1"/>
<dbReference type="EMBL" id="VLLN01000042">
    <property type="protein sequence ID" value="TWJ13316.1"/>
    <property type="molecule type" value="Genomic_DNA"/>
</dbReference>
<sequence>MVFWEGGTRRVYERYRTDYVAQKGDYSRLVRNVDNSLTITEPDGLVRTFDGNGNLTVLTDRYNNTLSFTYIGGRVASFTDATGRSVTFGYEAGTGKLNRITDPAGNPYLLGYSAGNLASVTQPGAKGQ</sequence>
<gene>
    <name evidence="1" type="ORF">JN12_03905</name>
</gene>
<proteinExistence type="predicted"/>
<dbReference type="Proteomes" id="UP000319449">
    <property type="component" value="Unassembled WGS sequence"/>
</dbReference>
<protein>
    <submittedName>
        <fullName evidence="1">YD repeat-containing protein</fullName>
    </submittedName>
</protein>
<dbReference type="RefSeq" id="WP_145025944.1">
    <property type="nucleotide sequence ID" value="NZ_VLLN01000042.1"/>
</dbReference>
<dbReference type="InterPro" id="IPR031325">
    <property type="entry name" value="RHS_repeat"/>
</dbReference>
<accession>A0A562V5Y1</accession>